<proteinExistence type="predicted"/>
<name>A0A5K3G2V9_MESCO</name>
<protein>
    <submittedName>
        <fullName evidence="1">Vacuolar protein sorting-associated protein 53 homolog</fullName>
    </submittedName>
</protein>
<accession>A0A5K3G2V9</accession>
<dbReference type="AlphaFoldDB" id="A0A5K3G2V9"/>
<organism evidence="1">
    <name type="scientific">Mesocestoides corti</name>
    <name type="common">Flatworm</name>
    <dbReference type="NCBI Taxonomy" id="53468"/>
    <lineage>
        <taxon>Eukaryota</taxon>
        <taxon>Metazoa</taxon>
        <taxon>Spiralia</taxon>
        <taxon>Lophotrochozoa</taxon>
        <taxon>Platyhelminthes</taxon>
        <taxon>Cestoda</taxon>
        <taxon>Eucestoda</taxon>
        <taxon>Cyclophyllidea</taxon>
        <taxon>Mesocestoididae</taxon>
        <taxon>Mesocestoides</taxon>
    </lineage>
</organism>
<sequence length="378" mass="42237">MAAVAQFKVVESTRLSSELQDILCALSENVCLLSKSPLIPKYVDVRSYEIANLSDQAEHLLSMYLDKHGQFSTPTLFIRLNEAVRYFSGSRFARAICDHVELKLSSSPQNPIRCVSFPSLVDISQCHIDKCRINHVRTFVSCNNLVSAVEDLKKLRDELKAKVDSPKIVAGIRFAGLKARRDFLKDSVASLKVHEHNLQSLMSHVREASKMSLQFEAHFNKKKSQLTAANACLKQVSSNVISMKHSAQQNLNSAIESVKCLSVILTELRILSGGKCLNMANSAITGIFRWSLTPFSSPLHTNSLYKEICRRFGFNPLTTPFDKVFEHAFEVFMEPDVSVTDSNKFALSLSRLKAVQSVVQSSLEATRIDEKETCGTML</sequence>
<reference evidence="1" key="1">
    <citation type="submission" date="2019-11" db="UniProtKB">
        <authorList>
            <consortium name="WormBaseParasite"/>
        </authorList>
    </citation>
    <scope>IDENTIFICATION</scope>
</reference>
<evidence type="ECO:0000313" key="1">
    <source>
        <dbReference type="WBParaSite" id="MCU_012451-RB"/>
    </source>
</evidence>
<dbReference type="WBParaSite" id="MCU_012451-RB">
    <property type="protein sequence ID" value="MCU_012451-RB"/>
    <property type="gene ID" value="MCU_012451"/>
</dbReference>